<evidence type="ECO:0000313" key="10">
    <source>
        <dbReference type="Proteomes" id="UP000838756"/>
    </source>
</evidence>
<dbReference type="Gene3D" id="3.40.190.10">
    <property type="entry name" value="Periplasmic binding protein-like II"/>
    <property type="match status" value="2"/>
</dbReference>
<proteinExistence type="predicted"/>
<keyword evidence="4 8" id="KW-1133">Transmembrane helix</keyword>
<evidence type="ECO:0000256" key="5">
    <source>
        <dbReference type="ARBA" id="ARBA00023136"/>
    </source>
</evidence>
<name>A0A8S4R497_9NEOP</name>
<dbReference type="OrthoDB" id="5984008at2759"/>
<feature type="transmembrane region" description="Helical" evidence="8">
    <location>
        <begin position="124"/>
        <end position="144"/>
    </location>
</feature>
<evidence type="ECO:0000256" key="3">
    <source>
        <dbReference type="ARBA" id="ARBA00022692"/>
    </source>
</evidence>
<evidence type="ECO:0000256" key="1">
    <source>
        <dbReference type="ARBA" id="ARBA00004651"/>
    </source>
</evidence>
<evidence type="ECO:0000313" key="9">
    <source>
        <dbReference type="EMBL" id="CAH2229802.1"/>
    </source>
</evidence>
<dbReference type="Proteomes" id="UP000838756">
    <property type="component" value="Unassembled WGS sequence"/>
</dbReference>
<evidence type="ECO:0000256" key="8">
    <source>
        <dbReference type="SAM" id="Phobius"/>
    </source>
</evidence>
<keyword evidence="3 8" id="KW-0812">Transmembrane</keyword>
<keyword evidence="7" id="KW-0325">Glycoprotein</keyword>
<comment type="caution">
    <text evidence="9">The sequence shown here is derived from an EMBL/GenBank/DDBJ whole genome shotgun (WGS) entry which is preliminary data.</text>
</comment>
<dbReference type="PANTHER" id="PTHR42643">
    <property type="entry name" value="IONOTROPIC RECEPTOR 20A-RELATED"/>
    <property type="match status" value="1"/>
</dbReference>
<dbReference type="SUPFAM" id="SSF53850">
    <property type="entry name" value="Periplasmic binding protein-like II"/>
    <property type="match status" value="1"/>
</dbReference>
<comment type="subcellular location">
    <subcellularLocation>
        <location evidence="1">Cell membrane</location>
        <topology evidence="1">Multi-pass membrane protein</topology>
    </subcellularLocation>
</comment>
<evidence type="ECO:0000256" key="4">
    <source>
        <dbReference type="ARBA" id="ARBA00022989"/>
    </source>
</evidence>
<keyword evidence="5 8" id="KW-0472">Membrane</keyword>
<evidence type="ECO:0000256" key="6">
    <source>
        <dbReference type="ARBA" id="ARBA00023170"/>
    </source>
</evidence>
<organism evidence="9 10">
    <name type="scientific">Pararge aegeria aegeria</name>
    <dbReference type="NCBI Taxonomy" id="348720"/>
    <lineage>
        <taxon>Eukaryota</taxon>
        <taxon>Metazoa</taxon>
        <taxon>Ecdysozoa</taxon>
        <taxon>Arthropoda</taxon>
        <taxon>Hexapoda</taxon>
        <taxon>Insecta</taxon>
        <taxon>Pterygota</taxon>
        <taxon>Neoptera</taxon>
        <taxon>Endopterygota</taxon>
        <taxon>Lepidoptera</taxon>
        <taxon>Glossata</taxon>
        <taxon>Ditrysia</taxon>
        <taxon>Papilionoidea</taxon>
        <taxon>Nymphalidae</taxon>
        <taxon>Satyrinae</taxon>
        <taxon>Satyrini</taxon>
        <taxon>Parargina</taxon>
        <taxon>Pararge</taxon>
    </lineage>
</organism>
<dbReference type="GO" id="GO:0005886">
    <property type="term" value="C:plasma membrane"/>
    <property type="evidence" value="ECO:0007669"/>
    <property type="project" value="UniProtKB-SubCell"/>
</dbReference>
<dbReference type="AlphaFoldDB" id="A0A8S4R497"/>
<dbReference type="InterPro" id="IPR052192">
    <property type="entry name" value="Insect_Ionotropic_Sensory_Rcpt"/>
</dbReference>
<dbReference type="EMBL" id="CAKXAJ010024747">
    <property type="protein sequence ID" value="CAH2229802.1"/>
    <property type="molecule type" value="Genomic_DNA"/>
</dbReference>
<keyword evidence="2" id="KW-1003">Cell membrane</keyword>
<protein>
    <submittedName>
        <fullName evidence="9">Jg5808 protein</fullName>
    </submittedName>
</protein>
<dbReference type="PANTHER" id="PTHR42643:SF24">
    <property type="entry name" value="IONOTROPIC RECEPTOR 60A"/>
    <property type="match status" value="1"/>
</dbReference>
<accession>A0A8S4R497</accession>
<reference evidence="9" key="1">
    <citation type="submission" date="2022-03" db="EMBL/GenBank/DDBJ databases">
        <authorList>
            <person name="Lindestad O."/>
        </authorList>
    </citation>
    <scope>NUCLEOTIDE SEQUENCE</scope>
</reference>
<evidence type="ECO:0000256" key="2">
    <source>
        <dbReference type="ARBA" id="ARBA00022475"/>
    </source>
</evidence>
<sequence>MTPFTAVVTGSTILNRVRKNRHALIDWKLRLRYLMRAETLKSDTCDFALSTEEFMDEQVAMIVPAGSPYLKVINKEINRMHKAGLITKWLSAYLPKRDRCWKTSAVAQEVNNHTVNLSDMQGSFFVLFLGVFTAMTVLLLEWIFNRRKKIVEQIVIKPYMD</sequence>
<keyword evidence="6" id="KW-0675">Receptor</keyword>
<evidence type="ECO:0000256" key="7">
    <source>
        <dbReference type="ARBA" id="ARBA00023180"/>
    </source>
</evidence>
<keyword evidence="10" id="KW-1185">Reference proteome</keyword>
<gene>
    <name evidence="9" type="primary">jg5808</name>
    <name evidence="9" type="ORF">PAEG_LOCUS9155</name>
</gene>